<feature type="active site" description="Charge relay system" evidence="5">
    <location>
        <position position="198"/>
    </location>
</feature>
<dbReference type="InterPro" id="IPR036852">
    <property type="entry name" value="Peptidase_S8/S53_dom_sf"/>
</dbReference>
<dbReference type="PRINTS" id="PR00723">
    <property type="entry name" value="SUBTILISIN"/>
</dbReference>
<dbReference type="Proteomes" id="UP000823619">
    <property type="component" value="Unassembled WGS sequence"/>
</dbReference>
<dbReference type="InterPro" id="IPR051048">
    <property type="entry name" value="Peptidase_S8/S53_subtilisin"/>
</dbReference>
<dbReference type="SUPFAM" id="SSF52743">
    <property type="entry name" value="Subtilisin-like"/>
    <property type="match status" value="1"/>
</dbReference>
<evidence type="ECO:0000313" key="7">
    <source>
        <dbReference type="EMBL" id="MBO8444314.1"/>
    </source>
</evidence>
<evidence type="ECO:0000256" key="5">
    <source>
        <dbReference type="PROSITE-ProRule" id="PRU01240"/>
    </source>
</evidence>
<keyword evidence="2 5" id="KW-0645">Protease</keyword>
<dbReference type="InterPro" id="IPR023828">
    <property type="entry name" value="Peptidase_S8_Ser-AS"/>
</dbReference>
<feature type="active site" description="Charge relay system" evidence="5">
    <location>
        <position position="440"/>
    </location>
</feature>
<dbReference type="PANTHER" id="PTHR43399">
    <property type="entry name" value="SUBTILISIN-RELATED"/>
    <property type="match status" value="1"/>
</dbReference>
<keyword evidence="4 5" id="KW-0720">Serine protease</keyword>
<reference evidence="7" key="1">
    <citation type="submission" date="2020-10" db="EMBL/GenBank/DDBJ databases">
        <authorList>
            <person name="Gilroy R."/>
        </authorList>
    </citation>
    <scope>NUCLEOTIDE SEQUENCE</scope>
    <source>
        <strain evidence="7">D5-748</strain>
    </source>
</reference>
<evidence type="ECO:0000256" key="2">
    <source>
        <dbReference type="ARBA" id="ARBA00022670"/>
    </source>
</evidence>
<organism evidence="7 8">
    <name type="scientific">Candidatus Cryptobacteroides merdavium</name>
    <dbReference type="NCBI Taxonomy" id="2840769"/>
    <lineage>
        <taxon>Bacteria</taxon>
        <taxon>Pseudomonadati</taxon>
        <taxon>Bacteroidota</taxon>
        <taxon>Bacteroidia</taxon>
        <taxon>Bacteroidales</taxon>
        <taxon>Candidatus Cryptobacteroides</taxon>
    </lineage>
</organism>
<sequence>MNKKTLTFISAVCLTVFGCQKEPGENVQAGGGAGSVTVPEQAVIPGVMKVRVSEELAEKLLEHADESGSVSDPAAAGLSVPGMTIESVNTTFMIGGKYEARQRKAGLHRWFTITYNENVPMTRASADLSMADGIELTEPALKVKRTTVTMNDPMYASQWHYNNTGQNGFRSDIDINLQEAWNTYEVFGNENVTVAIIDGGVDVTHPDLIPNLWVNEAELNGRSGYDDDGNGYRDDVYGYNFVTNSADINGESHGTHVAGTVSAANNNGIGVCGVAGGRYPDQPGVRLMCLQIMDERHPDTGANIARVFQYAADNGAQIAQNSWGYEVSPDEMLPSDAAAIDYFIDNAGTDEYGNQIGPMRGGLVVFAAGNNALDYDYPSGYERVLAVGAIGPNGRAAYYTNYGSWVDVCAPGGDQQVNYNYGGVLSTVPGSSYGYLQGTSMACPHVSGLAALVLSVKGQDGFTCDDLFELIVNSTDASIYDYNQDMRGQLGSGMIDAMLALSSISTEAPEPLSHLDAEVQSNTIHFTADVPADPDNTTAYYYNVYYSTAEFSSDDHSGAELFRTVINNAEDAGNGLKRFSLSGLEFNTKYYYAVSASDFAGNESALTDVSSVTTGSNTAPVISADSDEPLVAGSYGSFSKTYTATDPDGHAVTLSCSLAGNSGVTSEQISENSIRITVKGAMAVTGTHTFTLTAVDEYGARTDSEEEYTVLENHAPQIVKEIGTVCIDGPGNSVDIPVNEYVTDEDGGPLSVLTSITDRNIISYVYLNEVVTFTGRQLGMTEVSLTVTDSKGASAQLRFNVVVRDSSKPYDIYPNPVIDVLNIRTQDETDCNVVIRSSGGSTVYDGQGHVSIDAPMQIDMSSTAPGQYNLTLSFGGQEYRTSFVKL</sequence>
<evidence type="ECO:0000256" key="1">
    <source>
        <dbReference type="ARBA" id="ARBA00011073"/>
    </source>
</evidence>
<feature type="domain" description="Fibronectin type-III" evidence="6">
    <location>
        <begin position="508"/>
        <end position="617"/>
    </location>
</feature>
<dbReference type="GO" id="GO:0004252">
    <property type="term" value="F:serine-type endopeptidase activity"/>
    <property type="evidence" value="ECO:0007669"/>
    <property type="project" value="UniProtKB-UniRule"/>
</dbReference>
<name>A0A9D9HAY0_9BACT</name>
<dbReference type="InterPro" id="IPR003961">
    <property type="entry name" value="FN3_dom"/>
</dbReference>
<dbReference type="PROSITE" id="PS50853">
    <property type="entry name" value="FN3"/>
    <property type="match status" value="1"/>
</dbReference>
<protein>
    <submittedName>
        <fullName evidence="7">S8 family serine peptidase</fullName>
    </submittedName>
</protein>
<dbReference type="GO" id="GO:0006508">
    <property type="term" value="P:proteolysis"/>
    <property type="evidence" value="ECO:0007669"/>
    <property type="project" value="UniProtKB-KW"/>
</dbReference>
<comment type="similarity">
    <text evidence="1 5">Belongs to the peptidase S8 family.</text>
</comment>
<dbReference type="PANTHER" id="PTHR43399:SF4">
    <property type="entry name" value="CELL WALL-ASSOCIATED PROTEASE"/>
    <property type="match status" value="1"/>
</dbReference>
<feature type="active site" description="Charge relay system" evidence="5">
    <location>
        <position position="253"/>
    </location>
</feature>
<dbReference type="InterPro" id="IPR013783">
    <property type="entry name" value="Ig-like_fold"/>
</dbReference>
<evidence type="ECO:0000259" key="6">
    <source>
        <dbReference type="PROSITE" id="PS50853"/>
    </source>
</evidence>
<reference evidence="7" key="2">
    <citation type="journal article" date="2021" name="PeerJ">
        <title>Extensive microbial diversity within the chicken gut microbiome revealed by metagenomics and culture.</title>
        <authorList>
            <person name="Gilroy R."/>
            <person name="Ravi A."/>
            <person name="Getino M."/>
            <person name="Pursley I."/>
            <person name="Horton D.L."/>
            <person name="Alikhan N.F."/>
            <person name="Baker D."/>
            <person name="Gharbi K."/>
            <person name="Hall N."/>
            <person name="Watson M."/>
            <person name="Adriaenssens E.M."/>
            <person name="Foster-Nyarko E."/>
            <person name="Jarju S."/>
            <person name="Secka A."/>
            <person name="Antonio M."/>
            <person name="Oren A."/>
            <person name="Chaudhuri R.R."/>
            <person name="La Ragione R."/>
            <person name="Hildebrand F."/>
            <person name="Pallen M.J."/>
        </authorList>
    </citation>
    <scope>NUCLEOTIDE SEQUENCE</scope>
    <source>
        <strain evidence="7">D5-748</strain>
    </source>
</reference>
<dbReference type="PROSITE" id="PS51257">
    <property type="entry name" value="PROKAR_LIPOPROTEIN"/>
    <property type="match status" value="1"/>
</dbReference>
<proteinExistence type="inferred from homology"/>
<dbReference type="Pfam" id="PF00082">
    <property type="entry name" value="Peptidase_S8"/>
    <property type="match status" value="1"/>
</dbReference>
<dbReference type="PROSITE" id="PS00137">
    <property type="entry name" value="SUBTILASE_HIS"/>
    <property type="match status" value="1"/>
</dbReference>
<gene>
    <name evidence="7" type="ORF">IAC23_01280</name>
</gene>
<accession>A0A9D9HAY0</accession>
<dbReference type="PROSITE" id="PS00138">
    <property type="entry name" value="SUBTILASE_SER"/>
    <property type="match status" value="1"/>
</dbReference>
<dbReference type="EMBL" id="JADIMO010000016">
    <property type="protein sequence ID" value="MBO8444314.1"/>
    <property type="molecule type" value="Genomic_DNA"/>
</dbReference>
<evidence type="ECO:0000313" key="8">
    <source>
        <dbReference type="Proteomes" id="UP000823619"/>
    </source>
</evidence>
<evidence type="ECO:0000256" key="4">
    <source>
        <dbReference type="ARBA" id="ARBA00022825"/>
    </source>
</evidence>
<evidence type="ECO:0000256" key="3">
    <source>
        <dbReference type="ARBA" id="ARBA00022801"/>
    </source>
</evidence>
<dbReference type="SUPFAM" id="SSF49265">
    <property type="entry name" value="Fibronectin type III"/>
    <property type="match status" value="1"/>
</dbReference>
<dbReference type="InterPro" id="IPR015500">
    <property type="entry name" value="Peptidase_S8_subtilisin-rel"/>
</dbReference>
<dbReference type="InterPro" id="IPR036116">
    <property type="entry name" value="FN3_sf"/>
</dbReference>
<dbReference type="Gene3D" id="2.60.40.10">
    <property type="entry name" value="Immunoglobulins"/>
    <property type="match status" value="1"/>
</dbReference>
<dbReference type="InterPro" id="IPR000209">
    <property type="entry name" value="Peptidase_S8/S53_dom"/>
</dbReference>
<dbReference type="Gene3D" id="3.40.50.200">
    <property type="entry name" value="Peptidase S8/S53 domain"/>
    <property type="match status" value="1"/>
</dbReference>
<keyword evidence="3 5" id="KW-0378">Hydrolase</keyword>
<dbReference type="PROSITE" id="PS51892">
    <property type="entry name" value="SUBTILASE"/>
    <property type="match status" value="1"/>
</dbReference>
<dbReference type="AlphaFoldDB" id="A0A9D9HAY0"/>
<dbReference type="InterPro" id="IPR022398">
    <property type="entry name" value="Peptidase_S8_His-AS"/>
</dbReference>
<comment type="caution">
    <text evidence="7">The sequence shown here is derived from an EMBL/GenBank/DDBJ whole genome shotgun (WGS) entry which is preliminary data.</text>
</comment>